<dbReference type="SUPFAM" id="SSF54593">
    <property type="entry name" value="Glyoxalase/Bleomycin resistance protein/Dihydroxybiphenyl dioxygenase"/>
    <property type="match status" value="1"/>
</dbReference>
<feature type="compositionally biased region" description="Basic and acidic residues" evidence="2">
    <location>
        <begin position="550"/>
        <end position="567"/>
    </location>
</feature>
<reference evidence="4" key="1">
    <citation type="submission" date="1999-07" db="EMBL/GenBank/DDBJ databases">
        <title>Genomic sequence for Arabidopsis thaliana BAC F22C12 from chromosome I.</title>
        <authorList>
            <person name="Shinn P."/>
            <person name="Khan S."/>
            <person name="Brooks S."/>
            <person name="Buehler E."/>
            <person name="Chao Q."/>
            <person name="Dunn P."/>
            <person name="Kim C."/>
            <person name="Walker M."/>
            <person name="Altafi H."/>
            <person name="Araujo R."/>
            <person name="Conn L."/>
            <person name="Conway A.B."/>
            <person name="Gonzalez A."/>
            <person name="Hansen N.F."/>
            <person name="Huizar L."/>
            <person name="Kremenetskaia I."/>
            <person name="Lenz C."/>
            <person name="Li J."/>
            <person name="Liu S."/>
            <person name="Luros S."/>
            <person name="Rowley D."/>
            <person name="Schwartz J."/>
            <person name="Toriumi M."/>
            <person name="Vysotskaia V."/>
            <person name="Yu G."/>
            <person name="Davis R.W."/>
            <person name="Federspiel N.A."/>
            <person name="Theologis A."/>
            <person name="Ecker J.R."/>
        </authorList>
    </citation>
    <scope>NUCLEOTIDE SEQUENCE</scope>
</reference>
<feature type="domain" description="Glyoxalase/fosfomycin resistance/dioxygenase" evidence="3">
    <location>
        <begin position="657"/>
        <end position="747"/>
    </location>
</feature>
<dbReference type="PANTHER" id="PTHR31071:SF38">
    <property type="entry name" value="INTRACELLULAR PROTEIN TRANSPORT PROTEIN USO1-LIKE PROTEIN"/>
    <property type="match status" value="1"/>
</dbReference>
<feature type="coiled-coil region" evidence="1">
    <location>
        <begin position="311"/>
        <end position="348"/>
    </location>
</feature>
<feature type="region of interest" description="Disordered" evidence="2">
    <location>
        <begin position="1"/>
        <end position="24"/>
    </location>
</feature>
<feature type="compositionally biased region" description="Basic and acidic residues" evidence="2">
    <location>
        <begin position="494"/>
        <end position="516"/>
    </location>
</feature>
<dbReference type="Pfam" id="PF00903">
    <property type="entry name" value="Glyoxalase"/>
    <property type="match status" value="1"/>
</dbReference>
<dbReference type="AlphaFoldDB" id="Q9SH68"/>
<protein>
    <submittedName>
        <fullName evidence="4">F22C12.6</fullName>
    </submittedName>
</protein>
<dbReference type="Gene3D" id="3.10.180.10">
    <property type="entry name" value="2,3-Dihydroxybiphenyl 1,2-Dioxygenase, domain 1"/>
    <property type="match status" value="1"/>
</dbReference>
<dbReference type="PANTHER" id="PTHR31071">
    <property type="entry name" value="GB|AAF24581.1"/>
    <property type="match status" value="1"/>
</dbReference>
<feature type="region of interest" description="Disordered" evidence="2">
    <location>
        <begin position="585"/>
        <end position="606"/>
    </location>
</feature>
<organism evidence="4">
    <name type="scientific">Arabidopsis thaliana</name>
    <name type="common">Mouse-ear cress</name>
    <dbReference type="NCBI Taxonomy" id="3702"/>
    <lineage>
        <taxon>Eukaryota</taxon>
        <taxon>Viridiplantae</taxon>
        <taxon>Streptophyta</taxon>
        <taxon>Embryophyta</taxon>
        <taxon>Tracheophyta</taxon>
        <taxon>Spermatophyta</taxon>
        <taxon>Magnoliopsida</taxon>
        <taxon>eudicotyledons</taxon>
        <taxon>Gunneridae</taxon>
        <taxon>Pentapetalae</taxon>
        <taxon>rosids</taxon>
        <taxon>malvids</taxon>
        <taxon>Brassicales</taxon>
        <taxon>Brassicaceae</taxon>
        <taxon>Camelineae</taxon>
        <taxon>Arabidopsis</taxon>
    </lineage>
</organism>
<sequence length="776" mass="88372">MKSKEEEEEEEEEDDGGEGQKGKRFIEKLRRRAVFVGHRSVFRRPSTPVHISFNPNKNPSSASSRKLAASLWEFYQYYDNDHLIHPPAATKMHRAPLGSAGPSNSRRLRHGHGKAAVADNNGIELTDHQLIFFAQITHTKALNPIRQTRTSQAEGNTIAIDSELICKILFVWFWFFYLNNSAMVLVSQPESAGSIRRQIGQMLMKHHHLTERNDHALQPVSPTSYDSSLEFRGRRRAGEPNNNIKTSTELLKVLNRIWILEEQHSANISLIKSLKTELAHSRARIKDLLRCKQADKRDMDDFVKQLAEEKLSKGTKEHDRLSSAVQSLEDERKLRKRSESLYRKLAQELSEVKSTLSNCVKEMERGTESKKILERLCDEFAKGIKSYEREIHGLKQKLDKNWKGWDEQDHMILCIAESWLDERIQSGNGSALEKLEFEIETFLKTNQNADSNEIARNRRTSLESVPFNAMSAPIWEVDREEEEDSGGSGSNCFELKKHGSDVAKPPRGDETEKPELIKVGVSERPQRRSQSPSSLQVKFEDQMAWAMSSNEKKKTRANEMEPETEKCGKETNNVVGEMIRTHRRLSSETREIDEASCSYPSRRRESPIRQWNTRTVTPDLGAPRGVKDNTLKTKLSEARTTSSRPRSEMATASFRWILQLHRDVPKAARFYEKGLDFSVNVVTLRWAELQSGPLKLALMQAPSEHVMSEKGYSSLLSFTVADINTTISKLMELGAELDGSIKYEVHGKVKTQPLPANALISLSNISFDKNSNLSFS</sequence>
<feature type="compositionally biased region" description="Acidic residues" evidence="2">
    <location>
        <begin position="1"/>
        <end position="17"/>
    </location>
</feature>
<dbReference type="InterPro" id="IPR029068">
    <property type="entry name" value="Glyas_Bleomycin-R_OHBP_Dase"/>
</dbReference>
<dbReference type="EMBL" id="AC007764">
    <property type="protein sequence ID" value="AAF24581.1"/>
    <property type="molecule type" value="Genomic_DNA"/>
</dbReference>
<feature type="region of interest" description="Disordered" evidence="2">
    <location>
        <begin position="548"/>
        <end position="567"/>
    </location>
</feature>
<reference evidence="4" key="4">
    <citation type="submission" date="2000-10" db="EMBL/GenBank/DDBJ databases">
        <authorList>
            <person name="Chao Q."/>
            <person name="Brooks S."/>
            <person name="Buehler E."/>
            <person name="Johnson-Hopson C."/>
            <person name="Khan S."/>
            <person name="Kim C."/>
            <person name="Shinn P."/>
            <person name="Altafi H."/>
            <person name="Bei B."/>
            <person name="Chin C."/>
            <person name="Chiou J."/>
            <person name="Choi E."/>
            <person name="Conn L."/>
            <person name="Conway A."/>
            <person name="Gonzalez A."/>
            <person name="Hansen N."/>
            <person name="Howing B."/>
            <person name="Koo T."/>
            <person name="Lam B."/>
            <person name="Lee J."/>
            <person name="Lenz C."/>
            <person name="Li J."/>
            <person name="Liu A."/>
            <person name="Liu J."/>
            <person name="Liu S."/>
            <person name="Mukharsky N."/>
            <person name="Nguyen M."/>
            <person name="Palm C."/>
            <person name="Pham P."/>
            <person name="Sakano H."/>
            <person name="Schwartz J."/>
            <person name="Southwick A."/>
            <person name="Thaveri A."/>
            <person name="Toriumi M."/>
            <person name="Vaysberg M."/>
            <person name="Yu G."/>
            <person name="Davis R."/>
            <person name="Federspiel N."/>
            <person name="Theologis A."/>
            <person name="Ecker J."/>
        </authorList>
    </citation>
    <scope>NUCLEOTIDE SEQUENCE</scope>
</reference>
<keyword evidence="1" id="KW-0175">Coiled coil</keyword>
<dbReference type="InterPro" id="IPR043424">
    <property type="entry name" value="BLT-like"/>
</dbReference>
<evidence type="ECO:0000256" key="2">
    <source>
        <dbReference type="SAM" id="MobiDB-lite"/>
    </source>
</evidence>
<evidence type="ECO:0000256" key="1">
    <source>
        <dbReference type="SAM" id="Coils"/>
    </source>
</evidence>
<dbReference type="InterPro" id="IPR004360">
    <property type="entry name" value="Glyas_Fos-R_dOase_dom"/>
</dbReference>
<name>Q9SH68_ARATH</name>
<evidence type="ECO:0000313" key="4">
    <source>
        <dbReference type="EMBL" id="AAF24581.1"/>
    </source>
</evidence>
<evidence type="ECO:0000259" key="3">
    <source>
        <dbReference type="Pfam" id="PF00903"/>
    </source>
</evidence>
<dbReference type="PIR" id="B96666">
    <property type="entry name" value="B96666"/>
</dbReference>
<accession>Q9SH68</accession>
<reference evidence="4" key="3">
    <citation type="submission" date="2000-06" db="EMBL/GenBank/DDBJ databases">
        <authorList>
            <person name="Cheuk R."/>
            <person name="Shinn P."/>
            <person name="Brooks S."/>
            <person name="Buehler E."/>
            <person name="Chao Q."/>
            <person name="Johnson-Hopson C."/>
            <person name="Khan S."/>
            <person name="Kim C."/>
            <person name="Altafi H."/>
            <person name="Bei B."/>
            <person name="Chin C."/>
            <person name="Chiou J."/>
            <person name="Choi E."/>
            <person name="Conn L."/>
            <person name="Conway A."/>
            <person name="Gonzalez A."/>
            <person name="Hansen N."/>
            <person name="Howing B."/>
            <person name="Koo T."/>
            <person name="Lam B."/>
            <person name="Lee J."/>
            <person name="Lenz C."/>
            <person name="Li J."/>
            <person name="Liu A."/>
            <person name="Liu J."/>
            <person name="Liu S."/>
            <person name="Mukharsky N."/>
            <person name="Nguyen M."/>
            <person name="Palm C."/>
            <person name="Pham P."/>
            <person name="Sakano H."/>
            <person name="Schwartz J."/>
            <person name="Southwick A."/>
            <person name="Thaveri A."/>
            <person name="Toriumi M."/>
            <person name="Vaysberg M."/>
            <person name="Yu G."/>
            <person name="Davis R."/>
            <person name="Federspiel N."/>
            <person name="Theologis A."/>
            <person name="Ecker J."/>
        </authorList>
    </citation>
    <scope>NUCLEOTIDE SEQUENCE</scope>
</reference>
<proteinExistence type="predicted"/>
<reference key="2">
    <citation type="journal article" date="2000" name="Nature">
        <title>Sequence and analysis of chromosome 1 of the plant Arabidopsis thaliana.</title>
        <authorList>
            <person name="Theologis A."/>
            <person name="Ecker J.R."/>
            <person name="Palm C.J."/>
            <person name="Federspiel N.A."/>
            <person name="Kaul S."/>
            <person name="White O."/>
            <person name="Alonso J."/>
            <person name="Altafi H."/>
            <person name="Araujo R."/>
            <person name="Bowman C.L."/>
            <person name="Brooks S.Y."/>
            <person name="Buehler E."/>
            <person name="Chan A."/>
            <person name="Chao Q."/>
            <person name="Chen H."/>
            <person name="Cheuk R.F."/>
            <person name="Chin C.W."/>
            <person name="Chung M.K."/>
            <person name="Conn L."/>
            <person name="Conway A.B."/>
            <person name="Conway A.R."/>
            <person name="Creasy T.H."/>
            <person name="Dewar K."/>
            <person name="Dunn P."/>
            <person name="Etgu P."/>
            <person name="Feldblyum T.V."/>
            <person name="Feng J."/>
            <person name="Fong B."/>
            <person name="Fujii C.Y."/>
            <person name="Gill J.E."/>
            <person name="Goldsmith A.D."/>
            <person name="Haas B."/>
            <person name="Hansen N.F."/>
            <person name="Hughes B."/>
            <person name="Huizar L."/>
            <person name="Hunter J.L."/>
            <person name="Jenkins J."/>
            <person name="Johnson-Hopson C."/>
            <person name="Khan S."/>
            <person name="Khaykin E."/>
            <person name="Kim C.J."/>
            <person name="Koo H.L."/>
            <person name="Kremenetskaia I."/>
            <person name="Kurtz D.B."/>
            <person name="Kwan A."/>
            <person name="Lam B."/>
            <person name="Langin-Hooper S."/>
            <person name="Lee A."/>
            <person name="Lee J.M."/>
            <person name="Lenz C.A."/>
            <person name="Li J.H."/>
            <person name="Li Y."/>
            <person name="Lin X."/>
            <person name="Liu S.X."/>
            <person name="Liu Z.A."/>
            <person name="Luros J.S."/>
            <person name="Maiti R."/>
            <person name="Marziali A."/>
            <person name="Militscher J."/>
            <person name="Miranda M."/>
            <person name="Nguyen M."/>
            <person name="Nierman W.C."/>
            <person name="Osborne B.I."/>
            <person name="Pai G."/>
            <person name="Peterson J."/>
            <person name="Pham P.K."/>
            <person name="Rizzo M."/>
            <person name="Rooney T."/>
            <person name="Rowley D."/>
            <person name="Sakano H."/>
            <person name="Salzberg S.L."/>
            <person name="Schwartz J.R."/>
            <person name="Shinn P."/>
            <person name="Southwick A.M."/>
            <person name="Sun H."/>
            <person name="Tallon L.J."/>
            <person name="Tambunga G."/>
            <person name="Toriumi M.J."/>
            <person name="Town C.D."/>
            <person name="Utterback T."/>
            <person name="Van Aken S."/>
            <person name="Vaysberg M."/>
            <person name="Vysotskaia V.S."/>
            <person name="Walker M."/>
            <person name="Wu D."/>
            <person name="Yu G."/>
            <person name="Fraser C.M."/>
            <person name="Venter J.C."/>
            <person name="Davis R.W."/>
        </authorList>
    </citation>
    <scope>NUCLEOTIDE SEQUENCE [LARGE SCALE GENOMIC DNA]</scope>
    <source>
        <strain>cv. Columbia</strain>
    </source>
</reference>
<dbReference type="ExpressionAtlas" id="Q9SH68">
    <property type="expression patterns" value="baseline and differential"/>
</dbReference>
<feature type="region of interest" description="Disordered" evidence="2">
    <location>
        <begin position="478"/>
        <end position="537"/>
    </location>
</feature>
<dbReference type="PhylomeDB" id="Q9SH68"/>
<dbReference type="CDD" id="cd06587">
    <property type="entry name" value="VOC"/>
    <property type="match status" value="1"/>
</dbReference>